<protein>
    <submittedName>
        <fullName evidence="2">General secretion pathway protein GspN</fullName>
    </submittedName>
</protein>
<evidence type="ECO:0000256" key="1">
    <source>
        <dbReference type="SAM" id="MobiDB-lite"/>
    </source>
</evidence>
<feature type="region of interest" description="Disordered" evidence="1">
    <location>
        <begin position="30"/>
        <end position="60"/>
    </location>
</feature>
<keyword evidence="3" id="KW-1185">Reference proteome</keyword>
<organism evidence="2 3">
    <name type="scientific">Bradyrhizobium cajani</name>
    <dbReference type="NCBI Taxonomy" id="1928661"/>
    <lineage>
        <taxon>Bacteria</taxon>
        <taxon>Pseudomonadati</taxon>
        <taxon>Pseudomonadota</taxon>
        <taxon>Alphaproteobacteria</taxon>
        <taxon>Hyphomicrobiales</taxon>
        <taxon>Nitrobacteraceae</taxon>
        <taxon>Bradyrhizobium</taxon>
    </lineage>
</organism>
<dbReference type="AlphaFoldDB" id="A0A844SY61"/>
<accession>A0A844SY61</accession>
<comment type="caution">
    <text evidence="2">The sequence shown here is derived from an EMBL/GenBank/DDBJ whole genome shotgun (WGS) entry which is preliminary data.</text>
</comment>
<dbReference type="EMBL" id="WQNE01000001">
    <property type="protein sequence ID" value="MVT71883.1"/>
    <property type="molecule type" value="Genomic_DNA"/>
</dbReference>
<reference evidence="2 3" key="1">
    <citation type="submission" date="2019-12" db="EMBL/GenBank/DDBJ databases">
        <title>Draft genome sequences Bradyrhizobium cajani AMBPC1010, Bradyrhizobium pachyrhizi AMBPC1040 and Bradyrhizobium yuanmingense ALSPC3051, three plant growth promoting strains isolated from nodules of Cajanus cajan L. in Dominican Republic.</title>
        <authorList>
            <person name="Flores-Felix J.D."/>
            <person name="Araujo J."/>
            <person name="Diaz-Alcantara C."/>
            <person name="Gonzalez-Andres F."/>
            <person name="Velazquez E."/>
        </authorList>
    </citation>
    <scope>NUCLEOTIDE SEQUENCE [LARGE SCALE GENOMIC DNA]</scope>
    <source>
        <strain evidence="2 3">1010</strain>
    </source>
</reference>
<dbReference type="RefSeq" id="WP_157327157.1">
    <property type="nucleotide sequence ID" value="NZ_JANADL010000002.1"/>
</dbReference>
<name>A0A844SY61_9BRAD</name>
<proteinExistence type="predicted"/>
<gene>
    <name evidence="2" type="ORF">GPL20_01940</name>
</gene>
<sequence>MPPPSIRREAVRGNPLWAIPLAALSTTRERPIFAPSRRPPPPVVVAAPESPMPPPPSPPPKVELHLSLVGTVSGGDQSFGLFIDQASKAVLRLKVGEYYQDWRLRSVHGREAILVHGELSETLKFPRPGEGPLIAGYTLAESAARRHSSHTPDYD</sequence>
<feature type="compositionally biased region" description="Pro residues" evidence="1">
    <location>
        <begin position="50"/>
        <end position="60"/>
    </location>
</feature>
<evidence type="ECO:0000313" key="2">
    <source>
        <dbReference type="EMBL" id="MVT71883.1"/>
    </source>
</evidence>
<dbReference type="OrthoDB" id="8366079at2"/>
<evidence type="ECO:0000313" key="3">
    <source>
        <dbReference type="Proteomes" id="UP000449969"/>
    </source>
</evidence>
<dbReference type="Proteomes" id="UP000449969">
    <property type="component" value="Unassembled WGS sequence"/>
</dbReference>